<dbReference type="Proteomes" id="UP001329915">
    <property type="component" value="Chromosome"/>
</dbReference>
<dbReference type="InterPro" id="IPR013984">
    <property type="entry name" value="Ald_Fedxn_OxRdtase_dom2"/>
</dbReference>
<dbReference type="KEGG" id="dbc:MFMK1_003435"/>
<keyword evidence="4" id="KW-0479">Metal-binding</keyword>
<dbReference type="Gene3D" id="3.60.9.10">
    <property type="entry name" value="Aldehyde ferredoxin oxidoreductase, N-terminal domain"/>
    <property type="match status" value="1"/>
</dbReference>
<sequence>MNNTGYHGRLLYIDLTAETHEIREIPKQVLGDYVGGKGLAAYILNNETSGKIDSLGKENLLIFAAGPLTGTNAPATRGVVVTCSPLTGGFVDSYYGGHFAQELKYAGIDALVVAGQAEEPVYLYIEDEEVQVKPAGHLWGTDTFEANKKIKEQLADQTVKVASIGPAGENQVPFALVSCEYNRQAGRGGVGAVMGSKKLKGIAVKGTGIVSINDNQRFAKAAALAREELAGDETVQELTRAGTASSLWFADEQGLLPVENYRKGTFNPEGLAEDAQKKEIWLRDVGCASCPIRCSKVGVIRKGKRKGTVSDIVEYETAALMGANLGLTDIREVAYLVYLCDALGLDGMSAGSVVGFAMECFEKGIFSEAAHQYTVEFGSAENIAKLLTDIANRRGPLGELLSMGTAKASQQLGKDAQLQACHVKGMDIPAWGPRGVPGMGLAYLTADRGACHQRAFPINYEVGGVPWDGKIVDRLAVTGKAAMVIHDQNYSAGLDTLVKCDFGSFGITAATYLEMLAAATGVEMSESELMIMGERIWNTTRLFNLRQGLDMTQERLPKRFFEPLPDGPAKGHRFTQEDQQVMLQEYYALRGWDESGRPREDKLNQLNISKEVI</sequence>
<reference evidence="10 11" key="1">
    <citation type="submission" date="2023-04" db="EMBL/GenBank/DDBJ databases">
        <authorList>
            <person name="Hsu D."/>
        </authorList>
    </citation>
    <scope>NUCLEOTIDE SEQUENCE [LARGE SCALE GENOMIC DNA]</scope>
    <source>
        <strain evidence="10 11">MK1</strain>
    </source>
</reference>
<keyword evidence="5" id="KW-0560">Oxidoreductase</keyword>
<evidence type="ECO:0000256" key="2">
    <source>
        <dbReference type="ARBA" id="ARBA00011032"/>
    </source>
</evidence>
<evidence type="ECO:0000256" key="1">
    <source>
        <dbReference type="ARBA" id="ARBA00001966"/>
    </source>
</evidence>
<dbReference type="GO" id="GO:0051539">
    <property type="term" value="F:4 iron, 4 sulfur cluster binding"/>
    <property type="evidence" value="ECO:0007669"/>
    <property type="project" value="UniProtKB-KW"/>
</dbReference>
<comment type="similarity">
    <text evidence="2">Belongs to the AOR/FOR family.</text>
</comment>
<dbReference type="Gene3D" id="1.10.569.10">
    <property type="entry name" value="Aldehyde Ferredoxin Oxidoreductase Protein, subunit A, domain 2"/>
    <property type="match status" value="1"/>
</dbReference>
<evidence type="ECO:0000256" key="5">
    <source>
        <dbReference type="ARBA" id="ARBA00023002"/>
    </source>
</evidence>
<dbReference type="InterPro" id="IPR036503">
    <property type="entry name" value="Ald_Fedxn_OxRdtase_N_sf"/>
</dbReference>
<feature type="domain" description="Aldehyde ferredoxin oxidoreductase N-terminal" evidence="9">
    <location>
        <begin position="6"/>
        <end position="208"/>
    </location>
</feature>
<evidence type="ECO:0000256" key="7">
    <source>
        <dbReference type="ARBA" id="ARBA00023014"/>
    </source>
</evidence>
<dbReference type="Pfam" id="PF02730">
    <property type="entry name" value="AFOR_N"/>
    <property type="match status" value="1"/>
</dbReference>
<dbReference type="SUPFAM" id="SSF56228">
    <property type="entry name" value="Aldehyde ferredoxin oxidoreductase, N-terminal domain"/>
    <property type="match status" value="1"/>
</dbReference>
<dbReference type="Pfam" id="PF01314">
    <property type="entry name" value="AFOR_C"/>
    <property type="match status" value="1"/>
</dbReference>
<proteinExistence type="inferred from homology"/>
<dbReference type="SMART" id="SM00790">
    <property type="entry name" value="AFOR_N"/>
    <property type="match status" value="1"/>
</dbReference>
<dbReference type="InterPro" id="IPR051919">
    <property type="entry name" value="W-dependent_AOR"/>
</dbReference>
<evidence type="ECO:0000259" key="9">
    <source>
        <dbReference type="SMART" id="SM00790"/>
    </source>
</evidence>
<evidence type="ECO:0000313" key="11">
    <source>
        <dbReference type="Proteomes" id="UP001329915"/>
    </source>
</evidence>
<evidence type="ECO:0000313" key="10">
    <source>
        <dbReference type="EMBL" id="WRO23572.1"/>
    </source>
</evidence>
<dbReference type="GO" id="GO:0016625">
    <property type="term" value="F:oxidoreductase activity, acting on the aldehyde or oxo group of donors, iron-sulfur protein as acceptor"/>
    <property type="evidence" value="ECO:0007669"/>
    <property type="project" value="InterPro"/>
</dbReference>
<keyword evidence="7" id="KW-0411">Iron-sulfur</keyword>
<keyword evidence="3" id="KW-0004">4Fe-4S</keyword>
<dbReference type="Gene3D" id="1.10.599.10">
    <property type="entry name" value="Aldehyde Ferredoxin Oxidoreductase Protein, subunit A, domain 3"/>
    <property type="match status" value="1"/>
</dbReference>
<keyword evidence="11" id="KW-1185">Reference proteome</keyword>
<dbReference type="EMBL" id="CP121694">
    <property type="protein sequence ID" value="WRO23572.1"/>
    <property type="molecule type" value="Genomic_DNA"/>
</dbReference>
<comment type="cofactor">
    <cofactor evidence="8">
        <name>tungstopterin</name>
        <dbReference type="ChEBI" id="CHEBI:30402"/>
    </cofactor>
</comment>
<evidence type="ECO:0000256" key="4">
    <source>
        <dbReference type="ARBA" id="ARBA00022723"/>
    </source>
</evidence>
<name>A0AAU0UTJ1_9FIRM</name>
<dbReference type="PANTHER" id="PTHR30038:SF7">
    <property type="entry name" value="TUNGSTEN-CONTAINING GLYCERALDEHYDE-3-PHOSPHATE:FERREDOXIN OXIDOREDUCTASE"/>
    <property type="match status" value="1"/>
</dbReference>
<dbReference type="RefSeq" id="WP_366922952.1">
    <property type="nucleotide sequence ID" value="NZ_CP121694.1"/>
</dbReference>
<accession>A0AAU0UTJ1</accession>
<gene>
    <name evidence="10" type="ORF">MFMK1_003435</name>
</gene>
<protein>
    <submittedName>
        <fullName evidence="10">Aldehyde ferredoxin oxidoreductase family protein</fullName>
    </submittedName>
</protein>
<dbReference type="AlphaFoldDB" id="A0AAU0UTJ1"/>
<organism evidence="10 11">
    <name type="scientific">Metallumcola ferriviriculae</name>
    <dbReference type="NCBI Taxonomy" id="3039180"/>
    <lineage>
        <taxon>Bacteria</taxon>
        <taxon>Bacillati</taxon>
        <taxon>Bacillota</taxon>
        <taxon>Clostridia</taxon>
        <taxon>Neomoorellales</taxon>
        <taxon>Desulfitibacteraceae</taxon>
        <taxon>Metallumcola</taxon>
    </lineage>
</organism>
<evidence type="ECO:0000256" key="8">
    <source>
        <dbReference type="ARBA" id="ARBA00049934"/>
    </source>
</evidence>
<dbReference type="InterPro" id="IPR001203">
    <property type="entry name" value="OxRdtase_Ald_Fedxn_C"/>
</dbReference>
<dbReference type="InterPro" id="IPR013985">
    <property type="entry name" value="Ald_Fedxn_OxRdtase_dom3"/>
</dbReference>
<dbReference type="InterPro" id="IPR036021">
    <property type="entry name" value="Tungsten_al_ferr_oxy-like_C"/>
</dbReference>
<dbReference type="GO" id="GO:0046872">
    <property type="term" value="F:metal ion binding"/>
    <property type="evidence" value="ECO:0007669"/>
    <property type="project" value="UniProtKB-KW"/>
</dbReference>
<evidence type="ECO:0000256" key="6">
    <source>
        <dbReference type="ARBA" id="ARBA00023004"/>
    </source>
</evidence>
<evidence type="ECO:0000256" key="3">
    <source>
        <dbReference type="ARBA" id="ARBA00022485"/>
    </source>
</evidence>
<dbReference type="SUPFAM" id="SSF48310">
    <property type="entry name" value="Aldehyde ferredoxin oxidoreductase, C-terminal domains"/>
    <property type="match status" value="1"/>
</dbReference>
<comment type="cofactor">
    <cofactor evidence="1">
        <name>[4Fe-4S] cluster</name>
        <dbReference type="ChEBI" id="CHEBI:49883"/>
    </cofactor>
</comment>
<dbReference type="PANTHER" id="PTHR30038">
    <property type="entry name" value="ALDEHYDE FERREDOXIN OXIDOREDUCTASE"/>
    <property type="match status" value="1"/>
</dbReference>
<dbReference type="GO" id="GO:0009055">
    <property type="term" value="F:electron transfer activity"/>
    <property type="evidence" value="ECO:0007669"/>
    <property type="project" value="InterPro"/>
</dbReference>
<keyword evidence="6" id="KW-0408">Iron</keyword>
<dbReference type="InterPro" id="IPR013983">
    <property type="entry name" value="Ald_Fedxn_OxRdtase_N"/>
</dbReference>